<protein>
    <recommendedName>
        <fullName evidence="12">G-protein coupled receptors family 1 profile domain-containing protein</fullName>
    </recommendedName>
</protein>
<evidence type="ECO:0000256" key="5">
    <source>
        <dbReference type="ARBA" id="ARBA00023040"/>
    </source>
</evidence>
<evidence type="ECO:0000256" key="3">
    <source>
        <dbReference type="ARBA" id="ARBA00022692"/>
    </source>
</evidence>
<evidence type="ECO:0000313" key="14">
    <source>
        <dbReference type="Proteomes" id="UP000824782"/>
    </source>
</evidence>
<evidence type="ECO:0000256" key="4">
    <source>
        <dbReference type="ARBA" id="ARBA00022989"/>
    </source>
</evidence>
<comment type="subcellular location">
    <subcellularLocation>
        <location evidence="1">Cell membrane</location>
        <topology evidence="1">Multi-pass membrane protein</topology>
    </subcellularLocation>
</comment>
<dbReference type="PANTHER" id="PTHR45695">
    <property type="entry name" value="LEUCOKININ RECEPTOR-RELATED"/>
    <property type="match status" value="1"/>
</dbReference>
<feature type="transmembrane region" description="Helical" evidence="11">
    <location>
        <begin position="45"/>
        <end position="70"/>
    </location>
</feature>
<keyword evidence="7" id="KW-1015">Disulfide bond</keyword>
<dbReference type="PRINTS" id="PR00237">
    <property type="entry name" value="GPCRRHODOPSN"/>
</dbReference>
<dbReference type="Proteomes" id="UP000824782">
    <property type="component" value="Unassembled WGS sequence"/>
</dbReference>
<dbReference type="Gene3D" id="1.20.1070.10">
    <property type="entry name" value="Rhodopsin 7-helix transmembrane proteins"/>
    <property type="match status" value="1"/>
</dbReference>
<accession>A0AAV7CD30</accession>
<dbReference type="GO" id="GO:0008188">
    <property type="term" value="F:neuropeptide receptor activity"/>
    <property type="evidence" value="ECO:0007669"/>
    <property type="project" value="TreeGrafter"/>
</dbReference>
<dbReference type="EMBL" id="WNYA01000003">
    <property type="protein sequence ID" value="KAG8582942.1"/>
    <property type="molecule type" value="Genomic_DNA"/>
</dbReference>
<dbReference type="PANTHER" id="PTHR45695:SF8">
    <property type="entry name" value="NEUROMEDIN-B RECEPTOR"/>
    <property type="match status" value="1"/>
</dbReference>
<dbReference type="InterPro" id="IPR000276">
    <property type="entry name" value="GPCR_Rhodpsn"/>
</dbReference>
<dbReference type="AlphaFoldDB" id="A0AAV7CD30"/>
<evidence type="ECO:0000259" key="12">
    <source>
        <dbReference type="PROSITE" id="PS50262"/>
    </source>
</evidence>
<keyword evidence="5" id="KW-0297">G-protein coupled receptor</keyword>
<dbReference type="Pfam" id="PF00001">
    <property type="entry name" value="7tm_1"/>
    <property type="match status" value="1"/>
</dbReference>
<keyword evidence="6 11" id="KW-0472">Membrane</keyword>
<evidence type="ECO:0000256" key="7">
    <source>
        <dbReference type="ARBA" id="ARBA00023157"/>
    </source>
</evidence>
<name>A0AAV7CD30_ENGPU</name>
<keyword evidence="14" id="KW-1185">Reference proteome</keyword>
<evidence type="ECO:0000256" key="10">
    <source>
        <dbReference type="ARBA" id="ARBA00023224"/>
    </source>
</evidence>
<sequence length="132" mass="15322">METRKRLAKIVLVFVGCFALCWFPNHVLYMYRSFNYNEIDPSLGHMIITLVARVLSFSNSCVNPFALYLLSESFRRHFNSQLCCRRKKRHQRSTSYMLNSSNVRMTSLKSNIKNTVTSTSLLNGQSRQEASL</sequence>
<evidence type="ECO:0000256" key="9">
    <source>
        <dbReference type="ARBA" id="ARBA00023180"/>
    </source>
</evidence>
<evidence type="ECO:0000256" key="6">
    <source>
        <dbReference type="ARBA" id="ARBA00023136"/>
    </source>
</evidence>
<feature type="transmembrane region" description="Helical" evidence="11">
    <location>
        <begin position="7"/>
        <end position="25"/>
    </location>
</feature>
<evidence type="ECO:0000313" key="13">
    <source>
        <dbReference type="EMBL" id="KAG8582942.1"/>
    </source>
</evidence>
<dbReference type="InterPro" id="IPR001556">
    <property type="entry name" value="Bombsn_rcpt-like"/>
</dbReference>
<dbReference type="GO" id="GO:0005886">
    <property type="term" value="C:plasma membrane"/>
    <property type="evidence" value="ECO:0007669"/>
    <property type="project" value="UniProtKB-SubCell"/>
</dbReference>
<keyword evidence="4 11" id="KW-1133">Transmembrane helix</keyword>
<reference evidence="13" key="1">
    <citation type="thesis" date="2020" institute="ProQuest LLC" country="789 East Eisenhower Parkway, Ann Arbor, MI, USA">
        <title>Comparative Genomics and Chromosome Evolution.</title>
        <authorList>
            <person name="Mudd A.B."/>
        </authorList>
    </citation>
    <scope>NUCLEOTIDE SEQUENCE</scope>
    <source>
        <strain evidence="13">237g6f4</strain>
        <tissue evidence="13">Blood</tissue>
    </source>
</reference>
<organism evidence="13 14">
    <name type="scientific">Engystomops pustulosus</name>
    <name type="common">Tungara frog</name>
    <name type="synonym">Physalaemus pustulosus</name>
    <dbReference type="NCBI Taxonomy" id="76066"/>
    <lineage>
        <taxon>Eukaryota</taxon>
        <taxon>Metazoa</taxon>
        <taxon>Chordata</taxon>
        <taxon>Craniata</taxon>
        <taxon>Vertebrata</taxon>
        <taxon>Euteleostomi</taxon>
        <taxon>Amphibia</taxon>
        <taxon>Batrachia</taxon>
        <taxon>Anura</taxon>
        <taxon>Neobatrachia</taxon>
        <taxon>Hyloidea</taxon>
        <taxon>Leptodactylidae</taxon>
        <taxon>Leiuperinae</taxon>
        <taxon>Engystomops</taxon>
    </lineage>
</organism>
<keyword evidence="10" id="KW-0807">Transducer</keyword>
<dbReference type="PRINTS" id="PR00358">
    <property type="entry name" value="BOMBESINR"/>
</dbReference>
<keyword evidence="8" id="KW-0675">Receptor</keyword>
<evidence type="ECO:0000256" key="8">
    <source>
        <dbReference type="ARBA" id="ARBA00023170"/>
    </source>
</evidence>
<gene>
    <name evidence="13" type="ORF">GDO81_008231</name>
</gene>
<feature type="domain" description="G-protein coupled receptors family 1 profile" evidence="12">
    <location>
        <begin position="1"/>
        <end position="67"/>
    </location>
</feature>
<keyword evidence="3 11" id="KW-0812">Transmembrane</keyword>
<evidence type="ECO:0000256" key="1">
    <source>
        <dbReference type="ARBA" id="ARBA00004651"/>
    </source>
</evidence>
<proteinExistence type="predicted"/>
<dbReference type="PROSITE" id="PS50262">
    <property type="entry name" value="G_PROTEIN_RECEP_F1_2"/>
    <property type="match status" value="1"/>
</dbReference>
<keyword evidence="9" id="KW-0325">Glycoprotein</keyword>
<evidence type="ECO:0000256" key="2">
    <source>
        <dbReference type="ARBA" id="ARBA00022475"/>
    </source>
</evidence>
<dbReference type="InterPro" id="IPR017452">
    <property type="entry name" value="GPCR_Rhodpsn_7TM"/>
</dbReference>
<keyword evidence="2" id="KW-1003">Cell membrane</keyword>
<comment type="caution">
    <text evidence="13">The sequence shown here is derived from an EMBL/GenBank/DDBJ whole genome shotgun (WGS) entry which is preliminary data.</text>
</comment>
<dbReference type="SUPFAM" id="SSF81321">
    <property type="entry name" value="Family A G protein-coupled receptor-like"/>
    <property type="match status" value="1"/>
</dbReference>
<evidence type="ECO:0000256" key="11">
    <source>
        <dbReference type="SAM" id="Phobius"/>
    </source>
</evidence>